<evidence type="ECO:0000256" key="9">
    <source>
        <dbReference type="SAM" id="Phobius"/>
    </source>
</evidence>
<dbReference type="Proteomes" id="UP001281731">
    <property type="component" value="Unassembled WGS sequence"/>
</dbReference>
<dbReference type="InterPro" id="IPR027470">
    <property type="entry name" value="Cation_efflux_CTD"/>
</dbReference>
<feature type="transmembrane region" description="Helical" evidence="9">
    <location>
        <begin position="99"/>
        <end position="122"/>
    </location>
</feature>
<name>A0AAW9HKV5_9ACTO</name>
<evidence type="ECO:0000259" key="11">
    <source>
        <dbReference type="Pfam" id="PF16916"/>
    </source>
</evidence>
<dbReference type="PANTHER" id="PTHR11562:SF17">
    <property type="entry name" value="RE54080P-RELATED"/>
    <property type="match status" value="1"/>
</dbReference>
<dbReference type="Pfam" id="PF16916">
    <property type="entry name" value="ZT_dimer"/>
    <property type="match status" value="1"/>
</dbReference>
<feature type="transmembrane region" description="Helical" evidence="9">
    <location>
        <begin position="195"/>
        <end position="212"/>
    </location>
</feature>
<dbReference type="InterPro" id="IPR036837">
    <property type="entry name" value="Cation_efflux_CTD_sf"/>
</dbReference>
<protein>
    <submittedName>
        <fullName evidence="12">Cation diffusion facilitator family transporter</fullName>
    </submittedName>
</protein>
<dbReference type="EMBL" id="JAWNGC010000001">
    <property type="protein sequence ID" value="MDY5154417.1"/>
    <property type="molecule type" value="Genomic_DNA"/>
</dbReference>
<dbReference type="Pfam" id="PF01545">
    <property type="entry name" value="Cation_efflux"/>
    <property type="match status" value="1"/>
</dbReference>
<keyword evidence="5 9" id="KW-1133">Transmembrane helix</keyword>
<dbReference type="InterPro" id="IPR002524">
    <property type="entry name" value="Cation_efflux"/>
</dbReference>
<accession>A0AAW9HKV5</accession>
<evidence type="ECO:0000256" key="2">
    <source>
        <dbReference type="ARBA" id="ARBA00008873"/>
    </source>
</evidence>
<feature type="compositionally biased region" description="Basic and acidic residues" evidence="8">
    <location>
        <begin position="13"/>
        <end position="25"/>
    </location>
</feature>
<comment type="similarity">
    <text evidence="2">Belongs to the cation diffusion facilitator (CDF) transporter (TC 2.A.4) family. SLC30A subfamily.</text>
</comment>
<feature type="transmembrane region" description="Helical" evidence="9">
    <location>
        <begin position="36"/>
        <end position="57"/>
    </location>
</feature>
<evidence type="ECO:0000256" key="7">
    <source>
        <dbReference type="ARBA" id="ARBA00023136"/>
    </source>
</evidence>
<evidence type="ECO:0000313" key="12">
    <source>
        <dbReference type="EMBL" id="MDY5154417.1"/>
    </source>
</evidence>
<feature type="compositionally biased region" description="Polar residues" evidence="8">
    <location>
        <begin position="1"/>
        <end position="12"/>
    </location>
</feature>
<dbReference type="InterPro" id="IPR058533">
    <property type="entry name" value="Cation_efflux_TM"/>
</dbReference>
<evidence type="ECO:0000313" key="13">
    <source>
        <dbReference type="Proteomes" id="UP001281731"/>
    </source>
</evidence>
<evidence type="ECO:0000256" key="5">
    <source>
        <dbReference type="ARBA" id="ARBA00022989"/>
    </source>
</evidence>
<dbReference type="SUPFAM" id="SSF160240">
    <property type="entry name" value="Cation efflux protein cytoplasmic domain-like"/>
    <property type="match status" value="1"/>
</dbReference>
<dbReference type="GO" id="GO:0005886">
    <property type="term" value="C:plasma membrane"/>
    <property type="evidence" value="ECO:0007669"/>
    <property type="project" value="TreeGrafter"/>
</dbReference>
<dbReference type="RefSeq" id="WP_022866576.1">
    <property type="nucleotide sequence ID" value="NZ_CP126967.1"/>
</dbReference>
<comment type="caution">
    <text evidence="12">The sequence shown here is derived from an EMBL/GenBank/DDBJ whole genome shotgun (WGS) entry which is preliminary data.</text>
</comment>
<gene>
    <name evidence="12" type="ORF">R6G80_01570</name>
</gene>
<keyword evidence="6" id="KW-0406">Ion transport</keyword>
<organism evidence="12 13">
    <name type="scientific">Actinotignum urinale</name>
    <dbReference type="NCBI Taxonomy" id="190146"/>
    <lineage>
        <taxon>Bacteria</taxon>
        <taxon>Bacillati</taxon>
        <taxon>Actinomycetota</taxon>
        <taxon>Actinomycetes</taxon>
        <taxon>Actinomycetales</taxon>
        <taxon>Actinomycetaceae</taxon>
        <taxon>Actinotignum</taxon>
    </lineage>
</organism>
<dbReference type="GO" id="GO:0005385">
    <property type="term" value="F:zinc ion transmembrane transporter activity"/>
    <property type="evidence" value="ECO:0007669"/>
    <property type="project" value="TreeGrafter"/>
</dbReference>
<comment type="subcellular location">
    <subcellularLocation>
        <location evidence="1">Membrane</location>
        <topology evidence="1">Multi-pass membrane protein</topology>
    </subcellularLocation>
</comment>
<dbReference type="SUPFAM" id="SSF161111">
    <property type="entry name" value="Cation efflux protein transmembrane domain-like"/>
    <property type="match status" value="1"/>
</dbReference>
<keyword evidence="7 9" id="KW-0472">Membrane</keyword>
<feature type="domain" description="Cation efflux protein transmembrane" evidence="10">
    <location>
        <begin position="36"/>
        <end position="227"/>
    </location>
</feature>
<feature type="domain" description="Cation efflux protein cytoplasmic" evidence="11">
    <location>
        <begin position="231"/>
        <end position="312"/>
    </location>
</feature>
<proteinExistence type="inferred from homology"/>
<evidence type="ECO:0000256" key="6">
    <source>
        <dbReference type="ARBA" id="ARBA00023065"/>
    </source>
</evidence>
<dbReference type="AlphaFoldDB" id="A0AAW9HKV5"/>
<reference evidence="12" key="1">
    <citation type="submission" date="2023-10" db="EMBL/GenBank/DDBJ databases">
        <title>Whole Genome based description of the genera Actinobaculum and Actinotignum reveals a complex phylogenetic relationship within the species included in the genus Actinotignum.</title>
        <authorList>
            <person name="Jensen C.S."/>
            <person name="Dargis R."/>
            <person name="Kemp M."/>
            <person name="Christensen J.J."/>
        </authorList>
    </citation>
    <scope>NUCLEOTIDE SEQUENCE</scope>
    <source>
        <strain evidence="12">SLA_B511</strain>
    </source>
</reference>
<feature type="region of interest" description="Disordered" evidence="8">
    <location>
        <begin position="1"/>
        <end position="26"/>
    </location>
</feature>
<sequence>MNTPASKNPSRNPNEHGHNHGELGHNHGAHANRKRLLIALGTTAIILVAEVIGAAWIGSLALLVDAGHMLTDTAGLSMALFAAHLATKEATSRHTWGYARSEVIAATGQAAVLLGVGIYVLIEAISRFANPPEIPSTPLLIFGIIGLVGNIISMLVLFTGKDANLNMRAAFLEVLNDALGSVAVIIAAVSISLTGWTGADAVAGVIIGILIIPRSLRILKAAINILMEAVPEGLDINEVRTHLEELDHVISVHDLHASVVATGLPVLSAHVVVKPECFYDGHAPEILNQLQECAAEHFPVPLHHATFQLEPEGHDEHEILDH</sequence>
<keyword evidence="4 9" id="KW-0812">Transmembrane</keyword>
<evidence type="ECO:0000259" key="10">
    <source>
        <dbReference type="Pfam" id="PF01545"/>
    </source>
</evidence>
<evidence type="ECO:0000256" key="3">
    <source>
        <dbReference type="ARBA" id="ARBA00022448"/>
    </source>
</evidence>
<feature type="transmembrane region" description="Helical" evidence="9">
    <location>
        <begin position="134"/>
        <end position="158"/>
    </location>
</feature>
<dbReference type="PANTHER" id="PTHR11562">
    <property type="entry name" value="CATION EFFLUX PROTEIN/ ZINC TRANSPORTER"/>
    <property type="match status" value="1"/>
</dbReference>
<dbReference type="InterPro" id="IPR050681">
    <property type="entry name" value="CDF/SLC30A"/>
</dbReference>
<evidence type="ECO:0000256" key="4">
    <source>
        <dbReference type="ARBA" id="ARBA00022692"/>
    </source>
</evidence>
<dbReference type="Gene3D" id="1.20.1510.10">
    <property type="entry name" value="Cation efflux protein transmembrane domain"/>
    <property type="match status" value="1"/>
</dbReference>
<dbReference type="NCBIfam" id="TIGR01297">
    <property type="entry name" value="CDF"/>
    <property type="match status" value="1"/>
</dbReference>
<keyword evidence="3" id="KW-0813">Transport</keyword>
<dbReference type="InterPro" id="IPR027469">
    <property type="entry name" value="Cation_efflux_TMD_sf"/>
</dbReference>
<evidence type="ECO:0000256" key="8">
    <source>
        <dbReference type="SAM" id="MobiDB-lite"/>
    </source>
</evidence>
<evidence type="ECO:0000256" key="1">
    <source>
        <dbReference type="ARBA" id="ARBA00004141"/>
    </source>
</evidence>